<dbReference type="InterPro" id="IPR001650">
    <property type="entry name" value="Helicase_C-like"/>
</dbReference>
<evidence type="ECO:0000256" key="5">
    <source>
        <dbReference type="ARBA" id="ARBA00022806"/>
    </source>
</evidence>
<keyword evidence="4" id="KW-0378">Hydrolase</keyword>
<organism evidence="14 15">
    <name type="scientific">Blepharisma stoltei</name>
    <dbReference type="NCBI Taxonomy" id="1481888"/>
    <lineage>
        <taxon>Eukaryota</taxon>
        <taxon>Sar</taxon>
        <taxon>Alveolata</taxon>
        <taxon>Ciliophora</taxon>
        <taxon>Postciliodesmatophora</taxon>
        <taxon>Heterotrichea</taxon>
        <taxon>Heterotrichida</taxon>
        <taxon>Blepharismidae</taxon>
        <taxon>Blepharisma</taxon>
    </lineage>
</organism>
<dbReference type="InterPro" id="IPR014001">
    <property type="entry name" value="Helicase_ATP-bd"/>
</dbReference>
<dbReference type="Pfam" id="PF09111">
    <property type="entry name" value="SLIDE"/>
    <property type="match status" value="1"/>
</dbReference>
<dbReference type="SMART" id="SM00717">
    <property type="entry name" value="SANT"/>
    <property type="match status" value="2"/>
</dbReference>
<protein>
    <submittedName>
        <fullName evidence="14">Uncharacterized protein</fullName>
    </submittedName>
</protein>
<dbReference type="Gene3D" id="3.40.50.10810">
    <property type="entry name" value="Tandem AAA-ATPase domain"/>
    <property type="match status" value="1"/>
</dbReference>
<dbReference type="PROSITE" id="PS51192">
    <property type="entry name" value="HELICASE_ATP_BIND_1"/>
    <property type="match status" value="1"/>
</dbReference>
<comment type="subcellular location">
    <subcellularLocation>
        <location evidence="1">Nucleus</location>
    </subcellularLocation>
</comment>
<dbReference type="PROSITE" id="PS51293">
    <property type="entry name" value="SANT"/>
    <property type="match status" value="1"/>
</dbReference>
<feature type="domain" description="SANT" evidence="13">
    <location>
        <begin position="763"/>
        <end position="811"/>
    </location>
</feature>
<keyword evidence="7 9" id="KW-0175">Coiled coil</keyword>
<dbReference type="PANTHER" id="PTHR45623:SF49">
    <property type="entry name" value="SWI_SNF-RELATED MATRIX-ASSOCIATED ACTIN-DEPENDENT REGULATOR OF CHROMATIN SUBFAMILY A MEMBER 5"/>
    <property type="match status" value="1"/>
</dbReference>
<dbReference type="PANTHER" id="PTHR45623">
    <property type="entry name" value="CHROMODOMAIN-HELICASE-DNA-BINDING PROTEIN 3-RELATED-RELATED"/>
    <property type="match status" value="1"/>
</dbReference>
<dbReference type="GO" id="GO:0034728">
    <property type="term" value="P:nucleosome organization"/>
    <property type="evidence" value="ECO:0007669"/>
    <property type="project" value="TreeGrafter"/>
</dbReference>
<dbReference type="SUPFAM" id="SSF46689">
    <property type="entry name" value="Homeodomain-like"/>
    <property type="match status" value="2"/>
</dbReference>
<dbReference type="InterPro" id="IPR027417">
    <property type="entry name" value="P-loop_NTPase"/>
</dbReference>
<dbReference type="PROSITE" id="PS51194">
    <property type="entry name" value="HELICASE_CTER"/>
    <property type="match status" value="1"/>
</dbReference>
<evidence type="ECO:0000256" key="9">
    <source>
        <dbReference type="SAM" id="Coils"/>
    </source>
</evidence>
<evidence type="ECO:0000259" key="13">
    <source>
        <dbReference type="PROSITE" id="PS51293"/>
    </source>
</evidence>
<evidence type="ECO:0000256" key="2">
    <source>
        <dbReference type="ARBA" id="ARBA00009687"/>
    </source>
</evidence>
<evidence type="ECO:0000256" key="3">
    <source>
        <dbReference type="ARBA" id="ARBA00022741"/>
    </source>
</evidence>
<dbReference type="CDD" id="cd18793">
    <property type="entry name" value="SF2_C_SNF"/>
    <property type="match status" value="1"/>
</dbReference>
<gene>
    <name evidence="14" type="ORF">BSTOLATCC_MIC48134</name>
</gene>
<dbReference type="CDD" id="cd00167">
    <property type="entry name" value="SANT"/>
    <property type="match status" value="1"/>
</dbReference>
<evidence type="ECO:0000313" key="14">
    <source>
        <dbReference type="EMBL" id="CAG9329310.1"/>
    </source>
</evidence>
<dbReference type="GO" id="GO:0004386">
    <property type="term" value="F:helicase activity"/>
    <property type="evidence" value="ECO:0007669"/>
    <property type="project" value="UniProtKB-KW"/>
</dbReference>
<keyword evidence="15" id="KW-1185">Reference proteome</keyword>
<keyword evidence="8" id="KW-0539">Nucleus</keyword>
<keyword evidence="6" id="KW-0067">ATP-binding</keyword>
<evidence type="ECO:0000256" key="4">
    <source>
        <dbReference type="ARBA" id="ARBA00022801"/>
    </source>
</evidence>
<evidence type="ECO:0000256" key="8">
    <source>
        <dbReference type="ARBA" id="ARBA00023242"/>
    </source>
</evidence>
<evidence type="ECO:0000256" key="1">
    <source>
        <dbReference type="ARBA" id="ARBA00004123"/>
    </source>
</evidence>
<dbReference type="Proteomes" id="UP001162131">
    <property type="component" value="Unassembled WGS sequence"/>
</dbReference>
<dbReference type="InterPro" id="IPR009057">
    <property type="entry name" value="Homeodomain-like_sf"/>
</dbReference>
<comment type="similarity">
    <text evidence="2">Belongs to the SNF2/RAD54 helicase family. ISWI subfamily.</text>
</comment>
<evidence type="ECO:0000259" key="11">
    <source>
        <dbReference type="PROSITE" id="PS51192"/>
    </source>
</evidence>
<dbReference type="GO" id="GO:0042393">
    <property type="term" value="F:histone binding"/>
    <property type="evidence" value="ECO:0007669"/>
    <property type="project" value="TreeGrafter"/>
</dbReference>
<sequence>MEPGNLSADPSSSESESSNSREETINEHREFAKKLKTEQSKFNKNHKTLQEKLNHLLQQAEHYASFLFYGGATNNKTPVKSPVKKRLKRGKDEDELIHEMKHEHRFNRLTAQPTIMKNGVLRDYQIEGVNWLYSLYRAGINGILADEMGLGKTIQCISFLAYLREQEGIIGPHLIVVPKSTLGNWIKEFEKWCPIIRTVKLVAAKPYREEILKNELIPGKFDVCVTSYEGITICQNYLKKYKWRFLIIDEAHKIKNDESNLSQLIRRLHSDNRLLITGTPLQNNLHELWSLLNFLLPDLFSSASDFDEWFRLGAEEGLTEEEIEDKNVKMVQQLHKILKPFILRRTKLEVEKGIPPKREILVTIGMTAMQRDLYKKILTNELCKLDNKSHYLNIVMQLRKVCNHPFLFPAMDDENAAEENVILTSGKMKLLDKLLPKLKEGGSQVLIFSQMTTMMDILEDYCVFREFKFCRLDGTTDIYEREKMIAKFNKPNSKYFIFLLSTRAGGLGINLACADTVIIYDSDWNPQMDLQAMDRAHRIGQTKQVNVYRLVTKDTLEERIIERQCLRLKLDSLIIQQGRLAPRHKPLDKEELQEMLHYGADEIFNTIEDNSDITEEELALILQRGEQKVQRIEQELDNQLEKKKMNLIDFESKIDMWNFESVDYSKKRREDSREILQKAIHDKILEEFKERRERKLQQNYNTDSKFNFQNSGSSKPKEFKPAPDFRFFDNRPRLVELQKKEFNKEITEEEKAELEQMLMTGFDWNRKEYNAFLKGCELYGKDEYQLISEVMGTKTPEQVKTYAEVFWSRLDELADKERILKSFEKRESLVEKHKLSQKLIDQKFLQYKNPWRELTFESNTSHKSRIFTHDNDRLLVCMAKTVGYGNWEALKIKIRKSPLLRFDYMLRSRTAGELQRRIDSLIRILEKEGEDRPKPEGNSGKRKREAAATNAEPEPRKALKVIDNSAITSLLNSV</sequence>
<dbReference type="GO" id="GO:0005524">
    <property type="term" value="F:ATP binding"/>
    <property type="evidence" value="ECO:0007669"/>
    <property type="project" value="UniProtKB-KW"/>
</dbReference>
<dbReference type="SMART" id="SM00487">
    <property type="entry name" value="DEXDc"/>
    <property type="match status" value="1"/>
</dbReference>
<dbReference type="GO" id="GO:0003677">
    <property type="term" value="F:DNA binding"/>
    <property type="evidence" value="ECO:0007669"/>
    <property type="project" value="InterPro"/>
</dbReference>
<dbReference type="GO" id="GO:0000785">
    <property type="term" value="C:chromatin"/>
    <property type="evidence" value="ECO:0007669"/>
    <property type="project" value="TreeGrafter"/>
</dbReference>
<feature type="region of interest" description="Disordered" evidence="10">
    <location>
        <begin position="928"/>
        <end position="957"/>
    </location>
</feature>
<feature type="domain" description="Helicase C-terminal" evidence="12">
    <location>
        <begin position="430"/>
        <end position="581"/>
    </location>
</feature>
<evidence type="ECO:0000256" key="10">
    <source>
        <dbReference type="SAM" id="MobiDB-lite"/>
    </source>
</evidence>
<dbReference type="InterPro" id="IPR001005">
    <property type="entry name" value="SANT/Myb"/>
</dbReference>
<name>A0AAU9JSJ4_9CILI</name>
<dbReference type="Gene3D" id="3.40.50.300">
    <property type="entry name" value="P-loop containing nucleotide triphosphate hydrolases"/>
    <property type="match status" value="1"/>
</dbReference>
<dbReference type="InterPro" id="IPR049730">
    <property type="entry name" value="SNF2/RAD54-like_C"/>
</dbReference>
<feature type="compositionally biased region" description="Basic and acidic residues" evidence="10">
    <location>
        <begin position="19"/>
        <end position="31"/>
    </location>
</feature>
<comment type="caution">
    <text evidence="14">The sequence shown here is derived from an EMBL/GenBank/DDBJ whole genome shotgun (WGS) entry which is preliminary data.</text>
</comment>
<dbReference type="SMART" id="SM00490">
    <property type="entry name" value="HELICc"/>
    <property type="match status" value="1"/>
</dbReference>
<dbReference type="InterPro" id="IPR038718">
    <property type="entry name" value="SNF2-like_sf"/>
</dbReference>
<dbReference type="InterPro" id="IPR015195">
    <property type="entry name" value="SLIDE"/>
</dbReference>
<evidence type="ECO:0000259" key="12">
    <source>
        <dbReference type="PROSITE" id="PS51194"/>
    </source>
</evidence>
<reference evidence="14" key="1">
    <citation type="submission" date="2021-09" db="EMBL/GenBank/DDBJ databases">
        <authorList>
            <consortium name="AG Swart"/>
            <person name="Singh M."/>
            <person name="Singh A."/>
            <person name="Seah K."/>
            <person name="Emmerich C."/>
        </authorList>
    </citation>
    <scope>NUCLEOTIDE SEQUENCE</scope>
    <source>
        <strain evidence="14">ATCC30299</strain>
    </source>
</reference>
<dbReference type="GO" id="GO:0003682">
    <property type="term" value="F:chromatin binding"/>
    <property type="evidence" value="ECO:0007669"/>
    <property type="project" value="TreeGrafter"/>
</dbReference>
<dbReference type="SUPFAM" id="SSF52540">
    <property type="entry name" value="P-loop containing nucleoside triphosphate hydrolases"/>
    <property type="match status" value="2"/>
</dbReference>
<feature type="domain" description="Helicase ATP-binding" evidence="11">
    <location>
        <begin position="133"/>
        <end position="298"/>
    </location>
</feature>
<accession>A0AAU9JSJ4</accession>
<proteinExistence type="inferred from homology"/>
<dbReference type="GO" id="GO:0005634">
    <property type="term" value="C:nucleus"/>
    <property type="evidence" value="ECO:0007669"/>
    <property type="project" value="UniProtKB-SubCell"/>
</dbReference>
<dbReference type="FunFam" id="3.40.50.10810:FF:000015">
    <property type="entry name" value="lymphoid-specific helicase isoform X1"/>
    <property type="match status" value="1"/>
</dbReference>
<dbReference type="GO" id="GO:0140658">
    <property type="term" value="F:ATP-dependent chromatin remodeler activity"/>
    <property type="evidence" value="ECO:0007669"/>
    <property type="project" value="TreeGrafter"/>
</dbReference>
<dbReference type="GO" id="GO:0016887">
    <property type="term" value="F:ATP hydrolysis activity"/>
    <property type="evidence" value="ECO:0007669"/>
    <property type="project" value="TreeGrafter"/>
</dbReference>
<evidence type="ECO:0000256" key="7">
    <source>
        <dbReference type="ARBA" id="ARBA00023054"/>
    </source>
</evidence>
<dbReference type="InterPro" id="IPR000330">
    <property type="entry name" value="SNF2_N"/>
</dbReference>
<dbReference type="InterPro" id="IPR017884">
    <property type="entry name" value="SANT_dom"/>
</dbReference>
<dbReference type="Pfam" id="PF00176">
    <property type="entry name" value="SNF2-rel_dom"/>
    <property type="match status" value="1"/>
</dbReference>
<keyword evidence="3" id="KW-0547">Nucleotide-binding</keyword>
<keyword evidence="5" id="KW-0347">Helicase</keyword>
<dbReference type="EMBL" id="CAJZBQ010000047">
    <property type="protein sequence ID" value="CAG9329310.1"/>
    <property type="molecule type" value="Genomic_DNA"/>
</dbReference>
<evidence type="ECO:0000256" key="6">
    <source>
        <dbReference type="ARBA" id="ARBA00022840"/>
    </source>
</evidence>
<feature type="coiled-coil region" evidence="9">
    <location>
        <begin position="615"/>
        <end position="653"/>
    </location>
</feature>
<feature type="region of interest" description="Disordered" evidence="10">
    <location>
        <begin position="1"/>
        <end position="31"/>
    </location>
</feature>
<evidence type="ECO:0000313" key="15">
    <source>
        <dbReference type="Proteomes" id="UP001162131"/>
    </source>
</evidence>
<dbReference type="Pfam" id="PF00271">
    <property type="entry name" value="Helicase_C"/>
    <property type="match status" value="1"/>
</dbReference>
<dbReference type="AlphaFoldDB" id="A0AAU9JSJ4"/>
<dbReference type="Gene3D" id="1.10.10.60">
    <property type="entry name" value="Homeodomain-like"/>
    <property type="match status" value="2"/>
</dbReference>